<protein>
    <submittedName>
        <fullName evidence="2">Unannotated protein</fullName>
    </submittedName>
</protein>
<reference evidence="2" key="1">
    <citation type="submission" date="2020-05" db="EMBL/GenBank/DDBJ databases">
        <authorList>
            <person name="Chiriac C."/>
            <person name="Salcher M."/>
            <person name="Ghai R."/>
            <person name="Kavagutti S V."/>
        </authorList>
    </citation>
    <scope>NUCLEOTIDE SEQUENCE</scope>
</reference>
<dbReference type="EMBL" id="CAFBPX010000111">
    <property type="protein sequence ID" value="CAB5034666.1"/>
    <property type="molecule type" value="Genomic_DNA"/>
</dbReference>
<dbReference type="InterPro" id="IPR016300">
    <property type="entry name" value="ATPase_ArsA/GET3"/>
</dbReference>
<accession>A0A6J7S0T5</accession>
<dbReference type="InterPro" id="IPR025723">
    <property type="entry name" value="ArsA/GET3_ATPase-like"/>
</dbReference>
<dbReference type="SUPFAM" id="SSF52540">
    <property type="entry name" value="P-loop containing nucleoside triphosphate hydrolases"/>
    <property type="match status" value="1"/>
</dbReference>
<dbReference type="PANTHER" id="PTHR10803:SF26">
    <property type="entry name" value="ANION TRANSPORTER ATPASE-RELATED"/>
    <property type="match status" value="1"/>
</dbReference>
<dbReference type="InterPro" id="IPR027417">
    <property type="entry name" value="P-loop_NTPase"/>
</dbReference>
<dbReference type="GO" id="GO:0016887">
    <property type="term" value="F:ATP hydrolysis activity"/>
    <property type="evidence" value="ECO:0007669"/>
    <property type="project" value="InterPro"/>
</dbReference>
<proteinExistence type="predicted"/>
<evidence type="ECO:0000259" key="1">
    <source>
        <dbReference type="Pfam" id="PF02374"/>
    </source>
</evidence>
<organism evidence="2">
    <name type="scientific">freshwater metagenome</name>
    <dbReference type="NCBI Taxonomy" id="449393"/>
    <lineage>
        <taxon>unclassified sequences</taxon>
        <taxon>metagenomes</taxon>
        <taxon>ecological metagenomes</taxon>
    </lineage>
</organism>
<name>A0A6J7S0T5_9ZZZZ</name>
<gene>
    <name evidence="2" type="ORF">UFOPK4175_00703</name>
</gene>
<evidence type="ECO:0000313" key="2">
    <source>
        <dbReference type="EMBL" id="CAB5034666.1"/>
    </source>
</evidence>
<dbReference type="AlphaFoldDB" id="A0A6J7S0T5"/>
<dbReference type="GO" id="GO:0005524">
    <property type="term" value="F:ATP binding"/>
    <property type="evidence" value="ECO:0007669"/>
    <property type="project" value="InterPro"/>
</dbReference>
<feature type="domain" description="ArsA/GET3 Anion-transporting ATPase-like" evidence="1">
    <location>
        <begin position="3"/>
        <end position="273"/>
    </location>
</feature>
<dbReference type="Pfam" id="PF02374">
    <property type="entry name" value="ArsA_ATPase"/>
    <property type="match status" value="1"/>
</dbReference>
<sequence length="360" mass="37970">MICAGSGGVGKTTTAAAIAAGLAASGKRVAVVTIDPARRLADALGLEQLTNQPELVDADRFAAAGLNIKGELWAMTLDSQRTFDELIDTLSPDTETRDQILGNRIYEQLSGAVAGSQEFTAIAKLYELDRSGRFDTIVLDTPPSRNALDFLDAPDRLTGFFDGRALKLLLAPTGFAARALGAGTGAILGVLKRITGAELLEDLSVFFQALGGLIDGFRERAEAVRTLLADPATTFVVITSPQRDSAEEAIFFAEKLRGAQMNFGALIINRVHSVGSADEAAPTLAAATKQLGGEFDQALATKLLSSYSDALALAERDAATIVRLKQETGEIDPVIVPELAGDVHDVEGLLAIERQLFATA</sequence>
<dbReference type="PANTHER" id="PTHR10803">
    <property type="entry name" value="ARSENICAL PUMP-DRIVING ATPASE ARSENITE-TRANSLOCATING ATPASE"/>
    <property type="match status" value="1"/>
</dbReference>
<dbReference type="Gene3D" id="3.40.50.300">
    <property type="entry name" value="P-loop containing nucleotide triphosphate hydrolases"/>
    <property type="match status" value="1"/>
</dbReference>